<dbReference type="AlphaFoldDB" id="A0A0C3PI53"/>
<feature type="domain" description="RING-type" evidence="7">
    <location>
        <begin position="82"/>
        <end position="129"/>
    </location>
</feature>
<evidence type="ECO:0000313" key="9">
    <source>
        <dbReference type="EMBL" id="KIO07739.1"/>
    </source>
</evidence>
<organism evidence="9 10">
    <name type="scientific">Pisolithus tinctorius Marx 270</name>
    <dbReference type="NCBI Taxonomy" id="870435"/>
    <lineage>
        <taxon>Eukaryota</taxon>
        <taxon>Fungi</taxon>
        <taxon>Dikarya</taxon>
        <taxon>Basidiomycota</taxon>
        <taxon>Agaricomycotina</taxon>
        <taxon>Agaricomycetes</taxon>
        <taxon>Agaricomycetidae</taxon>
        <taxon>Boletales</taxon>
        <taxon>Sclerodermatineae</taxon>
        <taxon>Pisolithaceae</taxon>
        <taxon>Pisolithus</taxon>
    </lineage>
</organism>
<dbReference type="InterPro" id="IPR000571">
    <property type="entry name" value="Znf_CCCH"/>
</dbReference>
<dbReference type="InParanoid" id="A0A0C3PI53"/>
<dbReference type="HOGENOM" id="CLU_029632_0_0_1"/>
<dbReference type="GO" id="GO:0061630">
    <property type="term" value="F:ubiquitin protein ligase activity"/>
    <property type="evidence" value="ECO:0007669"/>
    <property type="project" value="InterPro"/>
</dbReference>
<evidence type="ECO:0000256" key="1">
    <source>
        <dbReference type="ARBA" id="ARBA00022723"/>
    </source>
</evidence>
<name>A0A0C3PI53_PISTI</name>
<keyword evidence="10" id="KW-1185">Reference proteome</keyword>
<dbReference type="SMART" id="SM00356">
    <property type="entry name" value="ZnF_C3H1"/>
    <property type="match status" value="2"/>
</dbReference>
<dbReference type="PANTHER" id="PTHR11224:SF10">
    <property type="entry name" value="IP09428P-RELATED"/>
    <property type="match status" value="1"/>
</dbReference>
<dbReference type="PROSITE" id="PS50089">
    <property type="entry name" value="ZF_RING_2"/>
    <property type="match status" value="1"/>
</dbReference>
<evidence type="ECO:0000256" key="6">
    <source>
        <dbReference type="SAM" id="MobiDB-lite"/>
    </source>
</evidence>
<evidence type="ECO:0000313" key="10">
    <source>
        <dbReference type="Proteomes" id="UP000054217"/>
    </source>
</evidence>
<feature type="compositionally biased region" description="Polar residues" evidence="6">
    <location>
        <begin position="374"/>
        <end position="390"/>
    </location>
</feature>
<protein>
    <recommendedName>
        <fullName evidence="11">RING-type E3 ubiquitin transferase</fullName>
    </recommendedName>
</protein>
<feature type="domain" description="C3H1-type" evidence="8">
    <location>
        <begin position="7"/>
        <end position="35"/>
    </location>
</feature>
<gene>
    <name evidence="9" type="ORF">M404DRAFT_23588</name>
</gene>
<feature type="zinc finger region" description="C3H1-type" evidence="5">
    <location>
        <begin position="7"/>
        <end position="35"/>
    </location>
</feature>
<evidence type="ECO:0000259" key="7">
    <source>
        <dbReference type="PROSITE" id="PS50089"/>
    </source>
</evidence>
<dbReference type="EMBL" id="KN831959">
    <property type="protein sequence ID" value="KIO07739.1"/>
    <property type="molecule type" value="Genomic_DNA"/>
</dbReference>
<feature type="compositionally biased region" description="Polar residues" evidence="6">
    <location>
        <begin position="495"/>
        <end position="509"/>
    </location>
</feature>
<feature type="domain" description="C3H1-type" evidence="8">
    <location>
        <begin position="41"/>
        <end position="68"/>
    </location>
</feature>
<dbReference type="STRING" id="870435.A0A0C3PI53"/>
<dbReference type="InterPro" id="IPR013083">
    <property type="entry name" value="Znf_RING/FYVE/PHD"/>
</dbReference>
<feature type="zinc finger region" description="C3H1-type" evidence="5">
    <location>
        <begin position="41"/>
        <end position="68"/>
    </location>
</feature>
<evidence type="ECO:0000256" key="2">
    <source>
        <dbReference type="ARBA" id="ARBA00022737"/>
    </source>
</evidence>
<keyword evidence="3 5" id="KW-0863">Zinc-finger</keyword>
<dbReference type="Pfam" id="PF18044">
    <property type="entry name" value="zf-CCCH_4"/>
    <property type="match status" value="1"/>
</dbReference>
<keyword evidence="4 5" id="KW-0862">Zinc</keyword>
<keyword evidence="2" id="KW-0677">Repeat</keyword>
<feature type="region of interest" description="Disordered" evidence="6">
    <location>
        <begin position="309"/>
        <end position="509"/>
    </location>
</feature>
<dbReference type="PROSITE" id="PS50103">
    <property type="entry name" value="ZF_C3H1"/>
    <property type="match status" value="2"/>
</dbReference>
<dbReference type="SUPFAM" id="SSF57850">
    <property type="entry name" value="RING/U-box"/>
    <property type="match status" value="1"/>
</dbReference>
<dbReference type="GO" id="GO:0000209">
    <property type="term" value="P:protein polyubiquitination"/>
    <property type="evidence" value="ECO:0007669"/>
    <property type="project" value="InterPro"/>
</dbReference>
<dbReference type="PANTHER" id="PTHR11224">
    <property type="entry name" value="MAKORIN-RELATED"/>
    <property type="match status" value="1"/>
</dbReference>
<evidence type="ECO:0000256" key="5">
    <source>
        <dbReference type="PROSITE-ProRule" id="PRU00723"/>
    </source>
</evidence>
<evidence type="ECO:0000256" key="3">
    <source>
        <dbReference type="ARBA" id="ARBA00022771"/>
    </source>
</evidence>
<sequence length="509" mass="56719">MERPVTSKPRGVCKYYNTARGCFAGDACKFLHGADEKYSPYDKAKVCRYYVKGHCTRGDRCWFRHELPKAPPEQVQPDAETCSICMEKPTTYGLLMDCSHVFCLQWRDKSGKSPDMVSTGAIKCCPLCRRPSRFITPSSHFFPSGHPRKEEIIEEYSHRYFEQTSRRGKPCCPFGYDCFYQHTRPDGSPHVFHSGAARYMRIYQRAQLRNNSRHSPLPYMGPIRHLRNIFDNIDLIRTRFSNIRERIEDIQTSTSINAIDIEAMLAPEMDEFETPPSDMDDDELDLLFSVVRMQLDEALAVEESLAAAHATSSLNVPQAPDRQTEQRSSDRPASTPPISWGSDTSSLAPSHAAANDDESAHHPELNPTPAPGPSSLTRTPTPRFSTVVNSRSREALAMDASDEEYADAVPTSDSYEDDTADTHTTQDLSSRFSSSVSNVDTRNTAADSNSGNDSRTHSDHNNEPPFVTDGRGRVVWSSACTGRGGQADGREVPSSRANSTTKSTAPARL</sequence>
<proteinExistence type="predicted"/>
<dbReference type="Proteomes" id="UP000054217">
    <property type="component" value="Unassembled WGS sequence"/>
</dbReference>
<accession>A0A0C3PI53</accession>
<dbReference type="InterPro" id="IPR001841">
    <property type="entry name" value="Znf_RING"/>
</dbReference>
<dbReference type="InterPro" id="IPR045072">
    <property type="entry name" value="MKRN-like"/>
</dbReference>
<feature type="compositionally biased region" description="Polar residues" evidence="6">
    <location>
        <begin position="438"/>
        <end position="453"/>
    </location>
</feature>
<keyword evidence="1 5" id="KW-0479">Metal-binding</keyword>
<reference evidence="10" key="2">
    <citation type="submission" date="2015-01" db="EMBL/GenBank/DDBJ databases">
        <title>Evolutionary Origins and Diversification of the Mycorrhizal Mutualists.</title>
        <authorList>
            <consortium name="DOE Joint Genome Institute"/>
            <consortium name="Mycorrhizal Genomics Consortium"/>
            <person name="Kohler A."/>
            <person name="Kuo A."/>
            <person name="Nagy L.G."/>
            <person name="Floudas D."/>
            <person name="Copeland A."/>
            <person name="Barry K.W."/>
            <person name="Cichocki N."/>
            <person name="Veneault-Fourrey C."/>
            <person name="LaButti K."/>
            <person name="Lindquist E.A."/>
            <person name="Lipzen A."/>
            <person name="Lundell T."/>
            <person name="Morin E."/>
            <person name="Murat C."/>
            <person name="Riley R."/>
            <person name="Ohm R."/>
            <person name="Sun H."/>
            <person name="Tunlid A."/>
            <person name="Henrissat B."/>
            <person name="Grigoriev I.V."/>
            <person name="Hibbett D.S."/>
            <person name="Martin F."/>
        </authorList>
    </citation>
    <scope>NUCLEOTIDE SEQUENCE [LARGE SCALE GENOMIC DNA]</scope>
    <source>
        <strain evidence="10">Marx 270</strain>
    </source>
</reference>
<dbReference type="Gene3D" id="3.30.1370.210">
    <property type="match status" value="1"/>
</dbReference>
<evidence type="ECO:0000259" key="8">
    <source>
        <dbReference type="PROSITE" id="PS50103"/>
    </source>
</evidence>
<reference evidence="9 10" key="1">
    <citation type="submission" date="2014-04" db="EMBL/GenBank/DDBJ databases">
        <authorList>
            <consortium name="DOE Joint Genome Institute"/>
            <person name="Kuo A."/>
            <person name="Kohler A."/>
            <person name="Costa M.D."/>
            <person name="Nagy L.G."/>
            <person name="Floudas D."/>
            <person name="Copeland A."/>
            <person name="Barry K.W."/>
            <person name="Cichocki N."/>
            <person name="Veneault-Fourrey C."/>
            <person name="LaButti K."/>
            <person name="Lindquist E.A."/>
            <person name="Lipzen A."/>
            <person name="Lundell T."/>
            <person name="Morin E."/>
            <person name="Murat C."/>
            <person name="Sun H."/>
            <person name="Tunlid A."/>
            <person name="Henrissat B."/>
            <person name="Grigoriev I.V."/>
            <person name="Hibbett D.S."/>
            <person name="Martin F."/>
            <person name="Nordberg H.P."/>
            <person name="Cantor M.N."/>
            <person name="Hua S.X."/>
        </authorList>
    </citation>
    <scope>NUCLEOTIDE SEQUENCE [LARGE SCALE GENOMIC DNA]</scope>
    <source>
        <strain evidence="9 10">Marx 270</strain>
    </source>
</reference>
<evidence type="ECO:0000256" key="4">
    <source>
        <dbReference type="ARBA" id="ARBA00022833"/>
    </source>
</evidence>
<dbReference type="GO" id="GO:0008270">
    <property type="term" value="F:zinc ion binding"/>
    <property type="evidence" value="ECO:0007669"/>
    <property type="project" value="UniProtKB-KW"/>
</dbReference>
<dbReference type="OrthoDB" id="250836at2759"/>
<evidence type="ECO:0008006" key="11">
    <source>
        <dbReference type="Google" id="ProtNLM"/>
    </source>
</evidence>
<dbReference type="Gene3D" id="3.30.40.10">
    <property type="entry name" value="Zinc/RING finger domain, C3HC4 (zinc finger)"/>
    <property type="match status" value="1"/>
</dbReference>
<dbReference type="InterPro" id="IPR036855">
    <property type="entry name" value="Znf_CCCH_sf"/>
</dbReference>
<dbReference type="InterPro" id="IPR041367">
    <property type="entry name" value="Znf-CCCH_4"/>
</dbReference>
<dbReference type="SUPFAM" id="SSF90229">
    <property type="entry name" value="CCCH zinc finger"/>
    <property type="match status" value="2"/>
</dbReference>